<evidence type="ECO:0000256" key="1">
    <source>
        <dbReference type="ARBA" id="ARBA00022485"/>
    </source>
</evidence>
<evidence type="ECO:0000256" key="3">
    <source>
        <dbReference type="ARBA" id="ARBA00023004"/>
    </source>
</evidence>
<evidence type="ECO:0000313" key="6">
    <source>
        <dbReference type="EMBL" id="MZL63053.1"/>
    </source>
</evidence>
<dbReference type="GO" id="GO:0046872">
    <property type="term" value="F:metal ion binding"/>
    <property type="evidence" value="ECO:0007669"/>
    <property type="project" value="UniProtKB-KW"/>
</dbReference>
<keyword evidence="3" id="KW-0408">Iron</keyword>
<proteinExistence type="predicted"/>
<keyword evidence="4" id="KW-0411">Iron-sulfur</keyword>
<dbReference type="Pfam" id="PF01512">
    <property type="entry name" value="Complex1_51K"/>
    <property type="match status" value="1"/>
</dbReference>
<dbReference type="GO" id="GO:0009055">
    <property type="term" value="F:electron transfer activity"/>
    <property type="evidence" value="ECO:0007669"/>
    <property type="project" value="InterPro"/>
</dbReference>
<dbReference type="AlphaFoldDB" id="A0A6L8TFT4"/>
<dbReference type="InterPro" id="IPR010208">
    <property type="entry name" value="Ion_transpt_RnfC/RsxC"/>
</dbReference>
<dbReference type="EMBL" id="WWVT01000023">
    <property type="protein sequence ID" value="MZL63053.1"/>
    <property type="molecule type" value="Genomic_DNA"/>
</dbReference>
<evidence type="ECO:0000256" key="4">
    <source>
        <dbReference type="ARBA" id="ARBA00023014"/>
    </source>
</evidence>
<accession>A0A6L8TFT4</accession>
<dbReference type="GO" id="GO:0016020">
    <property type="term" value="C:membrane"/>
    <property type="evidence" value="ECO:0007669"/>
    <property type="project" value="InterPro"/>
</dbReference>
<dbReference type="Gene3D" id="3.40.50.11540">
    <property type="entry name" value="NADH-ubiquinone oxidoreductase 51kDa subunit"/>
    <property type="match status" value="1"/>
</dbReference>
<dbReference type="SUPFAM" id="SSF142019">
    <property type="entry name" value="Nqo1 FMN-binding domain-like"/>
    <property type="match status" value="1"/>
</dbReference>
<dbReference type="InterPro" id="IPR011538">
    <property type="entry name" value="Nuo51_FMN-bd"/>
</dbReference>
<evidence type="ECO:0000256" key="2">
    <source>
        <dbReference type="ARBA" id="ARBA00022723"/>
    </source>
</evidence>
<dbReference type="InterPro" id="IPR037225">
    <property type="entry name" value="Nuo51_FMN-bd_sf"/>
</dbReference>
<gene>
    <name evidence="6" type="ORF">GT694_13580</name>
</gene>
<reference evidence="6 7" key="1">
    <citation type="journal article" date="2019" name="Nat. Med.">
        <title>A library of human gut bacterial isolates paired with longitudinal multiomics data enables mechanistic microbiome research.</title>
        <authorList>
            <person name="Poyet M."/>
            <person name="Groussin M."/>
            <person name="Gibbons S.M."/>
            <person name="Avila-Pacheco J."/>
            <person name="Jiang X."/>
            <person name="Kearney S.M."/>
            <person name="Perrotta A.R."/>
            <person name="Berdy B."/>
            <person name="Zhao S."/>
            <person name="Lieberman T.D."/>
            <person name="Swanson P.K."/>
            <person name="Smith M."/>
            <person name="Roesemann S."/>
            <person name="Alexander J.E."/>
            <person name="Rich S.A."/>
            <person name="Livny J."/>
            <person name="Vlamakis H."/>
            <person name="Clish C."/>
            <person name="Bullock K."/>
            <person name="Deik A."/>
            <person name="Scott J."/>
            <person name="Pierce K.A."/>
            <person name="Xavier R.J."/>
            <person name="Alm E.J."/>
        </authorList>
    </citation>
    <scope>NUCLEOTIDE SEQUENCE [LARGE SCALE GENOMIC DNA]</scope>
    <source>
        <strain evidence="6 7">BIOML-A4</strain>
    </source>
</reference>
<protein>
    <submittedName>
        <fullName evidence="6">NADH-quinone oxidoreductase subunit J</fullName>
    </submittedName>
</protein>
<keyword evidence="2" id="KW-0479">Metal-binding</keyword>
<sequence length="59" mass="6607">MDIKELQKIMQENGVVGAGGAGFPTYMKLTDKADTILMNCAECEPLLKLHRQLLEKHAY</sequence>
<name>A0A6L8TFT4_9FIRM</name>
<evidence type="ECO:0000259" key="5">
    <source>
        <dbReference type="Pfam" id="PF01512"/>
    </source>
</evidence>
<feature type="non-terminal residue" evidence="6">
    <location>
        <position position="59"/>
    </location>
</feature>
<dbReference type="PANTHER" id="PTHR43034">
    <property type="entry name" value="ION-TRANSLOCATING OXIDOREDUCTASE COMPLEX SUBUNIT C"/>
    <property type="match status" value="1"/>
</dbReference>
<dbReference type="PANTHER" id="PTHR43034:SF2">
    <property type="entry name" value="ION-TRANSLOCATING OXIDOREDUCTASE COMPLEX SUBUNIT C"/>
    <property type="match status" value="1"/>
</dbReference>
<dbReference type="Proteomes" id="UP000473323">
    <property type="component" value="Unassembled WGS sequence"/>
</dbReference>
<feature type="domain" description="NADH-ubiquinone oxidoreductase 51kDa subunit FMN-binding" evidence="5">
    <location>
        <begin position="11"/>
        <end position="58"/>
    </location>
</feature>
<evidence type="ECO:0000313" key="7">
    <source>
        <dbReference type="Proteomes" id="UP000473323"/>
    </source>
</evidence>
<keyword evidence="1" id="KW-0004">4Fe-4S</keyword>
<dbReference type="GO" id="GO:0051539">
    <property type="term" value="F:4 iron, 4 sulfur cluster binding"/>
    <property type="evidence" value="ECO:0007669"/>
    <property type="project" value="UniProtKB-KW"/>
</dbReference>
<organism evidence="6 7">
    <name type="scientific">Blautia massiliensis</name>
    <name type="common">ex Durand et al. 2017</name>
    <dbReference type="NCBI Taxonomy" id="1737424"/>
    <lineage>
        <taxon>Bacteria</taxon>
        <taxon>Bacillati</taxon>
        <taxon>Bacillota</taxon>
        <taxon>Clostridia</taxon>
        <taxon>Lachnospirales</taxon>
        <taxon>Lachnospiraceae</taxon>
        <taxon>Blautia</taxon>
    </lineage>
</organism>
<comment type="caution">
    <text evidence="6">The sequence shown here is derived from an EMBL/GenBank/DDBJ whole genome shotgun (WGS) entry which is preliminary data.</text>
</comment>